<feature type="chain" id="PRO_5038007968" evidence="2">
    <location>
        <begin position="22"/>
        <end position="183"/>
    </location>
</feature>
<dbReference type="Proteomes" id="UP000887560">
    <property type="component" value="Unplaced"/>
</dbReference>
<keyword evidence="3" id="KW-1185">Reference proteome</keyword>
<feature type="region of interest" description="Disordered" evidence="1">
    <location>
        <begin position="51"/>
        <end position="102"/>
    </location>
</feature>
<dbReference type="WBParaSite" id="scf7180000424410.g13014">
    <property type="protein sequence ID" value="scf7180000424410.g13014"/>
    <property type="gene ID" value="scf7180000424410.g13014"/>
</dbReference>
<reference evidence="4" key="1">
    <citation type="submission" date="2022-11" db="UniProtKB">
        <authorList>
            <consortium name="WormBaseParasite"/>
        </authorList>
    </citation>
    <scope>IDENTIFICATION</scope>
</reference>
<evidence type="ECO:0000256" key="2">
    <source>
        <dbReference type="SAM" id="SignalP"/>
    </source>
</evidence>
<feature type="compositionally biased region" description="Basic and acidic residues" evidence="1">
    <location>
        <begin position="78"/>
        <end position="90"/>
    </location>
</feature>
<evidence type="ECO:0000313" key="3">
    <source>
        <dbReference type="Proteomes" id="UP000887560"/>
    </source>
</evidence>
<evidence type="ECO:0000313" key="4">
    <source>
        <dbReference type="WBParaSite" id="scf7180000424410.g13014"/>
    </source>
</evidence>
<sequence length="183" mass="19752">MYLKLIFWILFLLIFVNISIERNCKCPKNGVKSLTLRRYKRGIGCSCFGGGGGSRKEHSEGSGHGGTRSSGRISHGSGRSELEVTGRQSHDGGSGQEIVQESGGYGQGYGEHGYGAHGYGEPGHWGQSYEGPSNVAGFGGAYAGSYFGESSEGTHEEGKKKILYICDNYFYSHLKLNVNYICS</sequence>
<organism evidence="3 4">
    <name type="scientific">Meloidogyne floridensis</name>
    <dbReference type="NCBI Taxonomy" id="298350"/>
    <lineage>
        <taxon>Eukaryota</taxon>
        <taxon>Metazoa</taxon>
        <taxon>Ecdysozoa</taxon>
        <taxon>Nematoda</taxon>
        <taxon>Chromadorea</taxon>
        <taxon>Rhabditida</taxon>
        <taxon>Tylenchina</taxon>
        <taxon>Tylenchomorpha</taxon>
        <taxon>Tylenchoidea</taxon>
        <taxon>Meloidogynidae</taxon>
        <taxon>Meloidogyninae</taxon>
        <taxon>Meloidogyne</taxon>
    </lineage>
</organism>
<dbReference type="AlphaFoldDB" id="A0A915P867"/>
<name>A0A915P867_9BILA</name>
<proteinExistence type="predicted"/>
<evidence type="ECO:0000256" key="1">
    <source>
        <dbReference type="SAM" id="MobiDB-lite"/>
    </source>
</evidence>
<feature type="signal peptide" evidence="2">
    <location>
        <begin position="1"/>
        <end position="21"/>
    </location>
</feature>
<keyword evidence="2" id="KW-0732">Signal</keyword>
<accession>A0A915P867</accession>
<protein>
    <submittedName>
        <fullName evidence="4">Uncharacterized protein</fullName>
    </submittedName>
</protein>